<protein>
    <submittedName>
        <fullName evidence="2">AmmeMemoRadiSam system protein A</fullName>
    </submittedName>
</protein>
<dbReference type="SUPFAM" id="SSF143447">
    <property type="entry name" value="AMMECR1-like"/>
    <property type="match status" value="1"/>
</dbReference>
<sequence length="189" mass="20971">MNWNSPEYTIDGKAARFLLALARETIQCRLDGIPLPSPDPSDQKLLAPRGAFVTLKIQGRLRGCIGHVIGVAPLWRAVRDNAIAAAFEDPRFDPLQADEMLATHIEISALTPLQRVDFRDVVVGRDGILLERGLARGLLLPQVATEFGWDRETFLDHTCRKAGLEPGCWRHPDTNISTFSAQVFGEDDD</sequence>
<dbReference type="EMBL" id="JACXWA010000121">
    <property type="protein sequence ID" value="MBD3871198.1"/>
    <property type="molecule type" value="Genomic_DNA"/>
</dbReference>
<dbReference type="Proteomes" id="UP000598633">
    <property type="component" value="Unassembled WGS sequence"/>
</dbReference>
<evidence type="ECO:0000313" key="2">
    <source>
        <dbReference type="EMBL" id="MBD3871198.1"/>
    </source>
</evidence>
<dbReference type="Gene3D" id="3.30.1490.150">
    <property type="entry name" value="Hypothetical protein ph0010, domain 2"/>
    <property type="match status" value="1"/>
</dbReference>
<organism evidence="2 3">
    <name type="scientific">Candidatus Sulfomarinibacter kjeldsenii</name>
    <dbReference type="NCBI Taxonomy" id="2885994"/>
    <lineage>
        <taxon>Bacteria</taxon>
        <taxon>Pseudomonadati</taxon>
        <taxon>Acidobacteriota</taxon>
        <taxon>Thermoanaerobaculia</taxon>
        <taxon>Thermoanaerobaculales</taxon>
        <taxon>Candidatus Sulfomarinibacteraceae</taxon>
        <taxon>Candidatus Sulfomarinibacter</taxon>
    </lineage>
</organism>
<dbReference type="PANTHER" id="PTHR13016">
    <property type="entry name" value="AMMECR1 HOMOLOG"/>
    <property type="match status" value="1"/>
</dbReference>
<evidence type="ECO:0000259" key="1">
    <source>
        <dbReference type="PROSITE" id="PS51112"/>
    </source>
</evidence>
<dbReference type="InterPro" id="IPR023473">
    <property type="entry name" value="AMMECR1"/>
</dbReference>
<dbReference type="AlphaFoldDB" id="A0A8J6Y6P7"/>
<accession>A0A8J6Y6P7</accession>
<dbReference type="PANTHER" id="PTHR13016:SF0">
    <property type="entry name" value="AMME SYNDROME CANDIDATE GENE 1 PROTEIN"/>
    <property type="match status" value="1"/>
</dbReference>
<gene>
    <name evidence="2" type="primary">amrA</name>
    <name evidence="2" type="ORF">IFJ97_07565</name>
</gene>
<dbReference type="InterPro" id="IPR036071">
    <property type="entry name" value="AMMECR1_dom_sf"/>
</dbReference>
<reference evidence="2 3" key="1">
    <citation type="submission" date="2020-08" db="EMBL/GenBank/DDBJ databases">
        <title>Acidobacteriota in marine sediments use diverse sulfur dissimilation pathways.</title>
        <authorList>
            <person name="Wasmund K."/>
        </authorList>
    </citation>
    <scope>NUCLEOTIDE SEQUENCE [LARGE SCALE GENOMIC DNA]</scope>
    <source>
        <strain evidence="2">MAG AM3-A</strain>
    </source>
</reference>
<dbReference type="NCBIfam" id="TIGR00296">
    <property type="entry name" value="TIGR00296 family protein"/>
    <property type="match status" value="1"/>
</dbReference>
<feature type="domain" description="AMMECR1" evidence="1">
    <location>
        <begin position="13"/>
        <end position="189"/>
    </location>
</feature>
<dbReference type="PROSITE" id="PS51112">
    <property type="entry name" value="AMMECR1"/>
    <property type="match status" value="1"/>
</dbReference>
<dbReference type="Gene3D" id="3.30.700.20">
    <property type="entry name" value="Hypothetical protein ph0010, domain 1"/>
    <property type="match status" value="1"/>
</dbReference>
<dbReference type="InterPro" id="IPR002733">
    <property type="entry name" value="AMMECR1_domain"/>
</dbReference>
<dbReference type="InterPro" id="IPR027623">
    <property type="entry name" value="AmmeMemoSam_A"/>
</dbReference>
<comment type="caution">
    <text evidence="2">The sequence shown here is derived from an EMBL/GenBank/DDBJ whole genome shotgun (WGS) entry which is preliminary data.</text>
</comment>
<evidence type="ECO:0000313" key="3">
    <source>
        <dbReference type="Proteomes" id="UP000598633"/>
    </source>
</evidence>
<dbReference type="Pfam" id="PF01871">
    <property type="entry name" value="AMMECR1"/>
    <property type="match status" value="1"/>
</dbReference>
<dbReference type="NCBIfam" id="TIGR04335">
    <property type="entry name" value="AmmeMemoSam_A"/>
    <property type="match status" value="1"/>
</dbReference>
<dbReference type="InterPro" id="IPR027485">
    <property type="entry name" value="AMMECR1_N"/>
</dbReference>
<name>A0A8J6Y6P7_9BACT</name>
<proteinExistence type="predicted"/>